<evidence type="ECO:0000259" key="3">
    <source>
        <dbReference type="Pfam" id="PF05368"/>
    </source>
</evidence>
<dbReference type="InterPro" id="IPR036291">
    <property type="entry name" value="NAD(P)-bd_dom_sf"/>
</dbReference>
<accession>A0A6G1IPX7</accession>
<dbReference type="PANTHER" id="PTHR42748:SF7">
    <property type="entry name" value="NMRA LIKE REDOX SENSOR 1-RELATED"/>
    <property type="match status" value="1"/>
</dbReference>
<dbReference type="InterPro" id="IPR051164">
    <property type="entry name" value="NmrA-like_oxidored"/>
</dbReference>
<comment type="similarity">
    <text evidence="1">Belongs to the NmrA-type oxidoreductase family.</text>
</comment>
<name>A0A6G1IPX7_9PLEO</name>
<gene>
    <name evidence="4" type="ORF">K458DRAFT_490329</name>
</gene>
<dbReference type="InterPro" id="IPR008030">
    <property type="entry name" value="NmrA-like"/>
</dbReference>
<dbReference type="Gene3D" id="3.40.50.720">
    <property type="entry name" value="NAD(P)-binding Rossmann-like Domain"/>
    <property type="match status" value="1"/>
</dbReference>
<evidence type="ECO:0000256" key="2">
    <source>
        <dbReference type="ARBA" id="ARBA00022857"/>
    </source>
</evidence>
<dbReference type="EMBL" id="MU005600">
    <property type="protein sequence ID" value="KAF2679929.1"/>
    <property type="molecule type" value="Genomic_DNA"/>
</dbReference>
<dbReference type="AlphaFoldDB" id="A0A6G1IPX7"/>
<sequence>MPLLVILGINGRQGSSVARAFLNAPGWRIRGLTSSPKCRSSEDWRTLGVETVHTELNNDESVLNAFKGVTAVFAVIDFYSILEDHTVQTLAGIQSMRPEDVAVEREMHYGKNILRAAAATEGLQRLVLSTLWTSPTTQRGRDQAMVKAWLVRHLEEKYRDLWAKTSYLQPCARMEDCTTMISRNEDGTLRFGTIVSTPTARIPWINVEKDFGRLARTLIEYAKPRQNVAAISEWLSGGEICSLIEELSGLQCSYQVLTPAELQRSNKIMVDLISPTEPYNYYAGTTLTPDQLAGNYQINLPMTTFRDYLLERLPRLLQGMINAGSSGRT</sequence>
<protein>
    <submittedName>
        <fullName evidence="4">NAD(P)-binding protein</fullName>
    </submittedName>
</protein>
<proteinExistence type="inferred from homology"/>
<dbReference type="Pfam" id="PF05368">
    <property type="entry name" value="NmrA"/>
    <property type="match status" value="1"/>
</dbReference>
<dbReference type="SUPFAM" id="SSF51735">
    <property type="entry name" value="NAD(P)-binding Rossmann-fold domains"/>
    <property type="match status" value="1"/>
</dbReference>
<dbReference type="PANTHER" id="PTHR42748">
    <property type="entry name" value="NITROGEN METABOLITE REPRESSION PROTEIN NMRA FAMILY MEMBER"/>
    <property type="match status" value="1"/>
</dbReference>
<organism evidence="4 5">
    <name type="scientific">Lentithecium fluviatile CBS 122367</name>
    <dbReference type="NCBI Taxonomy" id="1168545"/>
    <lineage>
        <taxon>Eukaryota</taxon>
        <taxon>Fungi</taxon>
        <taxon>Dikarya</taxon>
        <taxon>Ascomycota</taxon>
        <taxon>Pezizomycotina</taxon>
        <taxon>Dothideomycetes</taxon>
        <taxon>Pleosporomycetidae</taxon>
        <taxon>Pleosporales</taxon>
        <taxon>Massarineae</taxon>
        <taxon>Lentitheciaceae</taxon>
        <taxon>Lentithecium</taxon>
    </lineage>
</organism>
<evidence type="ECO:0000256" key="1">
    <source>
        <dbReference type="ARBA" id="ARBA00006328"/>
    </source>
</evidence>
<dbReference type="Proteomes" id="UP000799291">
    <property type="component" value="Unassembled WGS sequence"/>
</dbReference>
<reference evidence="4" key="1">
    <citation type="journal article" date="2020" name="Stud. Mycol.">
        <title>101 Dothideomycetes genomes: a test case for predicting lifestyles and emergence of pathogens.</title>
        <authorList>
            <person name="Haridas S."/>
            <person name="Albert R."/>
            <person name="Binder M."/>
            <person name="Bloem J."/>
            <person name="Labutti K."/>
            <person name="Salamov A."/>
            <person name="Andreopoulos B."/>
            <person name="Baker S."/>
            <person name="Barry K."/>
            <person name="Bills G."/>
            <person name="Bluhm B."/>
            <person name="Cannon C."/>
            <person name="Castanera R."/>
            <person name="Culley D."/>
            <person name="Daum C."/>
            <person name="Ezra D."/>
            <person name="Gonzalez J."/>
            <person name="Henrissat B."/>
            <person name="Kuo A."/>
            <person name="Liang C."/>
            <person name="Lipzen A."/>
            <person name="Lutzoni F."/>
            <person name="Magnuson J."/>
            <person name="Mondo S."/>
            <person name="Nolan M."/>
            <person name="Ohm R."/>
            <person name="Pangilinan J."/>
            <person name="Park H.-J."/>
            <person name="Ramirez L."/>
            <person name="Alfaro M."/>
            <person name="Sun H."/>
            <person name="Tritt A."/>
            <person name="Yoshinaga Y."/>
            <person name="Zwiers L.-H."/>
            <person name="Turgeon B."/>
            <person name="Goodwin S."/>
            <person name="Spatafora J."/>
            <person name="Crous P."/>
            <person name="Grigoriev I."/>
        </authorList>
    </citation>
    <scope>NUCLEOTIDE SEQUENCE</scope>
    <source>
        <strain evidence="4">CBS 122367</strain>
    </source>
</reference>
<keyword evidence="2" id="KW-0521">NADP</keyword>
<keyword evidence="5" id="KW-1185">Reference proteome</keyword>
<dbReference type="OrthoDB" id="3358371at2759"/>
<dbReference type="Gene3D" id="3.90.25.10">
    <property type="entry name" value="UDP-galactose 4-epimerase, domain 1"/>
    <property type="match status" value="1"/>
</dbReference>
<evidence type="ECO:0000313" key="5">
    <source>
        <dbReference type="Proteomes" id="UP000799291"/>
    </source>
</evidence>
<feature type="domain" description="NmrA-like" evidence="3">
    <location>
        <begin position="4"/>
        <end position="264"/>
    </location>
</feature>
<evidence type="ECO:0000313" key="4">
    <source>
        <dbReference type="EMBL" id="KAF2679929.1"/>
    </source>
</evidence>